<dbReference type="AlphaFoldDB" id="A0AAV7LC95"/>
<comment type="caution">
    <text evidence="2">The sequence shown here is derived from an EMBL/GenBank/DDBJ whole genome shotgun (WGS) entry which is preliminary data.</text>
</comment>
<protein>
    <submittedName>
        <fullName evidence="2">Uncharacterized protein</fullName>
    </submittedName>
</protein>
<evidence type="ECO:0000313" key="2">
    <source>
        <dbReference type="EMBL" id="KAJ1087003.1"/>
    </source>
</evidence>
<proteinExistence type="predicted"/>
<name>A0AAV7LC95_PLEWA</name>
<sequence>MVAPKGCDFCWPWSGVEVAHFTPAGPIEIVKPDWVCTPARTTPVLRQVHSSVEVWGAPHRSSGRCTHPWKFGEPRTGPQAGAHIRGSLGSPTPVLRQVHTSVEVWGAPAEDTGAECNAAALGQARSWKPSWGGSPRRDPERGGSRIRGHVFHESSVGARALNHSTAIVMHRREPQEPAEKDQGFCTECNLVLQ</sequence>
<dbReference type="Proteomes" id="UP001066276">
    <property type="component" value="Chromosome 11"/>
</dbReference>
<keyword evidence="3" id="KW-1185">Reference proteome</keyword>
<gene>
    <name evidence="2" type="ORF">NDU88_000198</name>
</gene>
<organism evidence="2 3">
    <name type="scientific">Pleurodeles waltl</name>
    <name type="common">Iberian ribbed newt</name>
    <dbReference type="NCBI Taxonomy" id="8319"/>
    <lineage>
        <taxon>Eukaryota</taxon>
        <taxon>Metazoa</taxon>
        <taxon>Chordata</taxon>
        <taxon>Craniata</taxon>
        <taxon>Vertebrata</taxon>
        <taxon>Euteleostomi</taxon>
        <taxon>Amphibia</taxon>
        <taxon>Batrachia</taxon>
        <taxon>Caudata</taxon>
        <taxon>Salamandroidea</taxon>
        <taxon>Salamandridae</taxon>
        <taxon>Pleurodelinae</taxon>
        <taxon>Pleurodeles</taxon>
    </lineage>
</organism>
<reference evidence="2" key="1">
    <citation type="journal article" date="2022" name="bioRxiv">
        <title>Sequencing and chromosome-scale assembly of the giantPleurodeles waltlgenome.</title>
        <authorList>
            <person name="Brown T."/>
            <person name="Elewa A."/>
            <person name="Iarovenko S."/>
            <person name="Subramanian E."/>
            <person name="Araus A.J."/>
            <person name="Petzold A."/>
            <person name="Susuki M."/>
            <person name="Suzuki K.-i.T."/>
            <person name="Hayashi T."/>
            <person name="Toyoda A."/>
            <person name="Oliveira C."/>
            <person name="Osipova E."/>
            <person name="Leigh N.D."/>
            <person name="Simon A."/>
            <person name="Yun M.H."/>
        </authorList>
    </citation>
    <scope>NUCLEOTIDE SEQUENCE</scope>
    <source>
        <strain evidence="2">20211129_DDA</strain>
        <tissue evidence="2">Liver</tissue>
    </source>
</reference>
<feature type="region of interest" description="Disordered" evidence="1">
    <location>
        <begin position="126"/>
        <end position="145"/>
    </location>
</feature>
<accession>A0AAV7LC95</accession>
<evidence type="ECO:0000313" key="3">
    <source>
        <dbReference type="Proteomes" id="UP001066276"/>
    </source>
</evidence>
<evidence type="ECO:0000256" key="1">
    <source>
        <dbReference type="SAM" id="MobiDB-lite"/>
    </source>
</evidence>
<dbReference type="EMBL" id="JANPWB010000015">
    <property type="protein sequence ID" value="KAJ1087003.1"/>
    <property type="molecule type" value="Genomic_DNA"/>
</dbReference>